<dbReference type="EMBL" id="CAJRAF010000002">
    <property type="protein sequence ID" value="CAG5001734.1"/>
    <property type="molecule type" value="Genomic_DNA"/>
</dbReference>
<name>A0A916JG85_9BACT</name>
<keyword evidence="1" id="KW-1133">Transmembrane helix</keyword>
<evidence type="ECO:0000313" key="3">
    <source>
        <dbReference type="Proteomes" id="UP000680038"/>
    </source>
</evidence>
<proteinExistence type="predicted"/>
<protein>
    <submittedName>
        <fullName evidence="2">Uncharacterized protein</fullName>
    </submittedName>
</protein>
<keyword evidence="1" id="KW-0812">Transmembrane</keyword>
<feature type="transmembrane region" description="Helical" evidence="1">
    <location>
        <begin position="19"/>
        <end position="37"/>
    </location>
</feature>
<comment type="caution">
    <text evidence="2">The sequence shown here is derived from an EMBL/GenBank/DDBJ whole genome shotgun (WGS) entry which is preliminary data.</text>
</comment>
<keyword evidence="1" id="KW-0472">Membrane</keyword>
<dbReference type="Proteomes" id="UP000680038">
    <property type="component" value="Unassembled WGS sequence"/>
</dbReference>
<evidence type="ECO:0000313" key="2">
    <source>
        <dbReference type="EMBL" id="CAG5001734.1"/>
    </source>
</evidence>
<dbReference type="AlphaFoldDB" id="A0A916JG85"/>
<accession>A0A916JG85</accession>
<sequence length="44" mass="5006">METDLIERVLVLIPEAKPWLIGIAILLIFLMVSTSVLKRDKNNV</sequence>
<organism evidence="2 3">
    <name type="scientific">Dyadobacter helix</name>
    <dbReference type="NCBI Taxonomy" id="2822344"/>
    <lineage>
        <taxon>Bacteria</taxon>
        <taxon>Pseudomonadati</taxon>
        <taxon>Bacteroidota</taxon>
        <taxon>Cytophagia</taxon>
        <taxon>Cytophagales</taxon>
        <taxon>Spirosomataceae</taxon>
        <taxon>Dyadobacter</taxon>
    </lineage>
</organism>
<evidence type="ECO:0000256" key="1">
    <source>
        <dbReference type="SAM" id="Phobius"/>
    </source>
</evidence>
<reference evidence="2" key="1">
    <citation type="submission" date="2021-04" db="EMBL/GenBank/DDBJ databases">
        <authorList>
            <person name="Rodrigo-Torres L."/>
            <person name="Arahal R. D."/>
            <person name="Lucena T."/>
        </authorList>
    </citation>
    <scope>NUCLEOTIDE SEQUENCE</scope>
    <source>
        <strain evidence="2">CECT 9275</strain>
    </source>
</reference>
<keyword evidence="3" id="KW-1185">Reference proteome</keyword>
<gene>
    <name evidence="2" type="ORF">DYBT9275_02731</name>
</gene>